<gene>
    <name evidence="1" type="ORF">Vbra_13908</name>
</gene>
<keyword evidence="2" id="KW-1185">Reference proteome</keyword>
<dbReference type="AlphaFoldDB" id="A0A0G4EXC0"/>
<name>A0A0G4EXC0_VITBC</name>
<sequence>MFAIFKRFWGEVGQPTDEEPTDEEVLQWLADTEAILSKSCSRARDRLAQTRTSRFCLCSEVSRERFGFLL</sequence>
<dbReference type="EMBL" id="CDMY01000341">
    <property type="protein sequence ID" value="CEM03443.1"/>
    <property type="molecule type" value="Genomic_DNA"/>
</dbReference>
<evidence type="ECO:0000313" key="2">
    <source>
        <dbReference type="Proteomes" id="UP000041254"/>
    </source>
</evidence>
<protein>
    <recommendedName>
        <fullName evidence="3">PH domain-containing protein</fullName>
    </recommendedName>
</protein>
<dbReference type="Proteomes" id="UP000041254">
    <property type="component" value="Unassembled WGS sequence"/>
</dbReference>
<dbReference type="InParanoid" id="A0A0G4EXC0"/>
<evidence type="ECO:0008006" key="3">
    <source>
        <dbReference type="Google" id="ProtNLM"/>
    </source>
</evidence>
<organism evidence="1 2">
    <name type="scientific">Vitrella brassicaformis (strain CCMP3155)</name>
    <dbReference type="NCBI Taxonomy" id="1169540"/>
    <lineage>
        <taxon>Eukaryota</taxon>
        <taxon>Sar</taxon>
        <taxon>Alveolata</taxon>
        <taxon>Colpodellida</taxon>
        <taxon>Vitrellaceae</taxon>
        <taxon>Vitrella</taxon>
    </lineage>
</organism>
<reference evidence="1 2" key="1">
    <citation type="submission" date="2014-11" db="EMBL/GenBank/DDBJ databases">
        <authorList>
            <person name="Zhu J."/>
            <person name="Qi W."/>
            <person name="Song R."/>
        </authorList>
    </citation>
    <scope>NUCLEOTIDE SEQUENCE [LARGE SCALE GENOMIC DNA]</scope>
</reference>
<evidence type="ECO:0000313" key="1">
    <source>
        <dbReference type="EMBL" id="CEM03443.1"/>
    </source>
</evidence>
<accession>A0A0G4EXC0</accession>
<dbReference type="VEuPathDB" id="CryptoDB:Vbra_13908"/>
<proteinExistence type="predicted"/>